<dbReference type="FunFam" id="3.90.550.10:FF:000003">
    <property type="entry name" value="2-C-methyl-D-erythritol 4-phosphate cytidylyltransferase"/>
    <property type="match status" value="1"/>
</dbReference>
<evidence type="ECO:0000256" key="14">
    <source>
        <dbReference type="HAMAP-Rule" id="MF_01520"/>
    </source>
</evidence>
<organism evidence="16 17">
    <name type="scientific">Peribacillus glennii</name>
    <dbReference type="NCBI Taxonomy" id="2303991"/>
    <lineage>
        <taxon>Bacteria</taxon>
        <taxon>Bacillati</taxon>
        <taxon>Bacillota</taxon>
        <taxon>Bacilli</taxon>
        <taxon>Bacillales</taxon>
        <taxon>Bacillaceae</taxon>
        <taxon>Peribacillus</taxon>
    </lineage>
</organism>
<dbReference type="HAMAP" id="MF_00107">
    <property type="entry name" value="IspF"/>
    <property type="match status" value="1"/>
</dbReference>
<dbReference type="InterPro" id="IPR001228">
    <property type="entry name" value="IspD"/>
</dbReference>
<feature type="binding site" evidence="14">
    <location>
        <begin position="269"/>
        <end position="270"/>
    </location>
    <ligand>
        <name>4-CDP-2-C-methyl-D-erythritol 2-phosphate</name>
        <dbReference type="ChEBI" id="CHEBI:57919"/>
    </ligand>
</feature>
<dbReference type="PANTHER" id="PTHR32125:SF4">
    <property type="entry name" value="2-C-METHYL-D-ERYTHRITOL 4-PHOSPHATE CYTIDYLYLTRANSFERASE, CHLOROPLASTIC"/>
    <property type="match status" value="1"/>
</dbReference>
<feature type="binding site" evidence="14">
    <location>
        <position position="243"/>
    </location>
    <ligand>
        <name>a divalent metal cation</name>
        <dbReference type="ChEBI" id="CHEBI:60240"/>
    </ligand>
</feature>
<dbReference type="OrthoDB" id="9806837at2"/>
<feature type="site" description="Transition state stabilizer" evidence="14">
    <location>
        <position position="22"/>
    </location>
</feature>
<keyword evidence="13 14" id="KW-0511">Multifunctional enzyme</keyword>
<feature type="binding site" evidence="14">
    <location>
        <position position="245"/>
    </location>
    <ligand>
        <name>a divalent metal cation</name>
        <dbReference type="ChEBI" id="CHEBI:60240"/>
    </ligand>
</feature>
<evidence type="ECO:0000256" key="9">
    <source>
        <dbReference type="ARBA" id="ARBA00022695"/>
    </source>
</evidence>
<comment type="cofactor">
    <cofactor evidence="3 14">
        <name>a divalent metal cation</name>
        <dbReference type="ChEBI" id="CHEBI:60240"/>
    </cofactor>
</comment>
<evidence type="ECO:0000256" key="4">
    <source>
        <dbReference type="ARBA" id="ARBA00004709"/>
    </source>
</evidence>
<dbReference type="AlphaFoldDB" id="A0A372L7T5"/>
<dbReference type="UniPathway" id="UPA00056">
    <property type="reaction ID" value="UER00093"/>
</dbReference>
<dbReference type="PROSITE" id="PS01350">
    <property type="entry name" value="ISPF"/>
    <property type="match status" value="1"/>
</dbReference>
<evidence type="ECO:0000313" key="16">
    <source>
        <dbReference type="EMBL" id="RFU61374.1"/>
    </source>
</evidence>
<feature type="binding site" evidence="14">
    <location>
        <position position="374"/>
    </location>
    <ligand>
        <name>4-CDP-2-C-methyl-D-erythritol 2-phosphate</name>
        <dbReference type="ChEBI" id="CHEBI:57919"/>
    </ligand>
</feature>
<dbReference type="Gene3D" id="3.30.1330.50">
    <property type="entry name" value="2-C-methyl-D-erythritol 2,4-cyclodiphosphate synthase"/>
    <property type="match status" value="1"/>
</dbReference>
<dbReference type="GO" id="GO:0019288">
    <property type="term" value="P:isopentenyl diphosphate biosynthetic process, methylerythritol 4-phosphate pathway"/>
    <property type="evidence" value="ECO:0007669"/>
    <property type="project" value="UniProtKB-UniRule"/>
</dbReference>
<feature type="binding site" evidence="14">
    <location>
        <begin position="335"/>
        <end position="341"/>
    </location>
    <ligand>
        <name>4-CDP-2-C-methyl-D-erythritol 2-phosphate</name>
        <dbReference type="ChEBI" id="CHEBI:57919"/>
    </ligand>
</feature>
<dbReference type="FunFam" id="3.30.1330.50:FF:000001">
    <property type="entry name" value="2-C-methyl-D-erythritol 2,4-cyclodiphosphate synthase"/>
    <property type="match status" value="1"/>
</dbReference>
<feature type="region of interest" description="2-C-methyl-D-erythritol 2,4-cyclodiphosphate synthase" evidence="14">
    <location>
        <begin position="237"/>
        <end position="393"/>
    </location>
</feature>
<feature type="site" description="Transition state stabilizer" evidence="14">
    <location>
        <position position="269"/>
    </location>
</feature>
<dbReference type="NCBIfam" id="TIGR00453">
    <property type="entry name" value="ispD"/>
    <property type="match status" value="1"/>
</dbReference>
<evidence type="ECO:0000256" key="5">
    <source>
        <dbReference type="ARBA" id="ARBA00004787"/>
    </source>
</evidence>
<dbReference type="NCBIfam" id="TIGR00151">
    <property type="entry name" value="ispF"/>
    <property type="match status" value="1"/>
</dbReference>
<dbReference type="CDD" id="cd02516">
    <property type="entry name" value="CDP-ME_synthetase"/>
    <property type="match status" value="1"/>
</dbReference>
<sequence length="393" mass="43033">MFYEVVIPAAGQGKRMKAGKNKLFIELAGKPIIVHTLRVFENDPACKGIILSINMAEEEIFRSFIHKYQLNKIKKLVPGGNERQQSVFNGIKHADGNSIVLVHDGARPFIDSDIIRKLAAAASFHGGAIVAVPVKDTIKKAKDNAVTQTVERSSLWAVQTPQAFRVSTLIKAHDTAEKEHFLGTDDASLVERMGESVRIIEGNYDNIKITTPEDLYFAEAILHKKKDSAERKNHMFRIGQGFDVHQLVEGRPLIIGGVTIPYEKGLLGHSDADVLLHTVADACLGAIAAGDIGKHFPDTDPEFKDADSAKLLQHVWQLVKKEGYVLGNADCTIIAQSPKMAPYIGQMRERIAELLDASADQINVKATTTEKLGFTGRNEGIASQATVLLIKAN</sequence>
<protein>
    <recommendedName>
        <fullName evidence="14">Bifunctional enzyme IspD/IspF</fullName>
    </recommendedName>
    <domain>
        <recommendedName>
            <fullName evidence="14">2-C-methyl-D-erythritol 4-phosphate cytidylyltransferase</fullName>
            <ecNumber evidence="14">2.7.7.60</ecNumber>
        </recommendedName>
        <alternativeName>
            <fullName evidence="14">4-diphosphocytidyl-2C-methyl-D-erythritol synthase</fullName>
        </alternativeName>
        <alternativeName>
            <fullName evidence="14">MEP cytidylyltransferase</fullName>
            <shortName evidence="14">MCT</shortName>
        </alternativeName>
    </domain>
    <domain>
        <recommendedName>
            <fullName evidence="14">2-C-methyl-D-erythritol 2,4-cyclodiphosphate synthase</fullName>
            <shortName evidence="14">MECDP-synthase</shortName>
            <shortName evidence="14">MECPP-synthase</shortName>
            <shortName evidence="14">MECPS</shortName>
            <ecNumber evidence="14">4.6.1.12</ecNumber>
        </recommendedName>
    </domain>
</protein>
<feature type="binding site" evidence="14">
    <location>
        <begin position="296"/>
        <end position="300"/>
    </location>
    <ligand>
        <name>4-CDP-2-C-methyl-D-erythritol 2-phosphate</name>
        <dbReference type="ChEBI" id="CHEBI:57919"/>
    </ligand>
</feature>
<feature type="binding site" evidence="14">
    <location>
        <begin position="243"/>
        <end position="245"/>
    </location>
    <ligand>
        <name>4-CDP-2-C-methyl-D-erythritol 2-phosphate</name>
        <dbReference type="ChEBI" id="CHEBI:57919"/>
    </ligand>
</feature>
<keyword evidence="8 14" id="KW-0808">Transferase</keyword>
<feature type="site" description="Positions MEP for the nucleophilic attack" evidence="14">
    <location>
        <position position="152"/>
    </location>
</feature>
<evidence type="ECO:0000256" key="2">
    <source>
        <dbReference type="ARBA" id="ARBA00001282"/>
    </source>
</evidence>
<keyword evidence="12 14" id="KW-0456">Lyase</keyword>
<dbReference type="CDD" id="cd00554">
    <property type="entry name" value="MECDP_synthase"/>
    <property type="match status" value="1"/>
</dbReference>
<dbReference type="InterPro" id="IPR003526">
    <property type="entry name" value="MECDP_synthase"/>
</dbReference>
<keyword evidence="9 14" id="KW-0548">Nucleotidyltransferase</keyword>
<comment type="similarity">
    <text evidence="7">Belongs to the IspD/TarI cytidylyltransferase family. IspD subfamily.</text>
</comment>
<evidence type="ECO:0000256" key="11">
    <source>
        <dbReference type="ARBA" id="ARBA00023229"/>
    </source>
</evidence>
<proteinExistence type="inferred from homology"/>
<dbReference type="Gene3D" id="3.90.550.10">
    <property type="entry name" value="Spore Coat Polysaccharide Biosynthesis Protein SpsA, Chain A"/>
    <property type="match status" value="1"/>
</dbReference>
<feature type="binding site" evidence="14">
    <location>
        <position position="377"/>
    </location>
    <ligand>
        <name>4-CDP-2-C-methyl-D-erythritol 2-phosphate</name>
        <dbReference type="ChEBI" id="CHEBI:57919"/>
    </ligand>
</feature>
<comment type="caution">
    <text evidence="16">The sequence shown here is derived from an EMBL/GenBank/DDBJ whole genome shotgun (WGS) entry which is preliminary data.</text>
</comment>
<dbReference type="SUPFAM" id="SSF53448">
    <property type="entry name" value="Nucleotide-diphospho-sugar transferases"/>
    <property type="match status" value="1"/>
</dbReference>
<dbReference type="InterPro" id="IPR020555">
    <property type="entry name" value="MECDP_synthase_CS"/>
</dbReference>
<dbReference type="GO" id="GO:0050518">
    <property type="term" value="F:2-C-methyl-D-erythritol 4-phosphate cytidylyltransferase activity"/>
    <property type="evidence" value="ECO:0007669"/>
    <property type="project" value="UniProtKB-UniRule"/>
</dbReference>
<keyword evidence="17" id="KW-1185">Reference proteome</keyword>
<evidence type="ECO:0000259" key="15">
    <source>
        <dbReference type="Pfam" id="PF02542"/>
    </source>
</evidence>
<comment type="pathway">
    <text evidence="4 14">Isoprenoid biosynthesis; isopentenyl diphosphate biosynthesis via DXP pathway; isopentenyl diphosphate from 1-deoxy-D-xylulose 5-phosphate: step 4/6.</text>
</comment>
<feature type="site" description="Positions MEP for the nucleophilic attack" evidence="14">
    <location>
        <position position="208"/>
    </location>
</feature>
<comment type="pathway">
    <text evidence="5 14">Isoprenoid biosynthesis; isopentenyl diphosphate biosynthesis via DXP pathway; isopentenyl diphosphate from 1-deoxy-D-xylulose 5-phosphate: step 2/6.</text>
</comment>
<feature type="region of interest" description="2-C-methyl-D-erythritol 4-phosphate cytidylyltransferase" evidence="14">
    <location>
        <begin position="1"/>
        <end position="236"/>
    </location>
</feature>
<evidence type="ECO:0000256" key="12">
    <source>
        <dbReference type="ARBA" id="ARBA00023239"/>
    </source>
</evidence>
<evidence type="ECO:0000256" key="8">
    <source>
        <dbReference type="ARBA" id="ARBA00022679"/>
    </source>
</evidence>
<comment type="similarity">
    <text evidence="6">Belongs to the IspF family.</text>
</comment>
<dbReference type="InterPro" id="IPR050088">
    <property type="entry name" value="IspD/TarI_cytidylyltransf_bact"/>
</dbReference>
<name>A0A372L7T5_9BACI</name>
<feature type="site" description="Transition state stabilizer" evidence="14">
    <location>
        <position position="15"/>
    </location>
</feature>
<evidence type="ECO:0000256" key="1">
    <source>
        <dbReference type="ARBA" id="ARBA00000200"/>
    </source>
</evidence>
<dbReference type="InterPro" id="IPR029044">
    <property type="entry name" value="Nucleotide-diphossugar_trans"/>
</dbReference>
<dbReference type="EC" id="4.6.1.12" evidence="14"/>
<dbReference type="PANTHER" id="PTHR32125">
    <property type="entry name" value="2-C-METHYL-D-ERYTHRITOL 4-PHOSPHATE CYTIDYLYLTRANSFERASE, CHLOROPLASTIC"/>
    <property type="match status" value="1"/>
</dbReference>
<evidence type="ECO:0000256" key="3">
    <source>
        <dbReference type="ARBA" id="ARBA00001968"/>
    </source>
</evidence>
<feature type="domain" description="2-C-methyl-D-erythritol 2,4-cyclodiphosphate synthase" evidence="15">
    <location>
        <begin position="236"/>
        <end position="389"/>
    </location>
</feature>
<dbReference type="Pfam" id="PF02542">
    <property type="entry name" value="YgbB"/>
    <property type="match status" value="1"/>
</dbReference>
<comment type="similarity">
    <text evidence="14">In the N-terminal section; belongs to the IspD/TarI cytidylyltransferase family. IspD subfamily.</text>
</comment>
<evidence type="ECO:0000256" key="7">
    <source>
        <dbReference type="ARBA" id="ARBA00009789"/>
    </source>
</evidence>
<dbReference type="InterPro" id="IPR036571">
    <property type="entry name" value="MECDP_synthase_sf"/>
</dbReference>
<dbReference type="HAMAP" id="MF_00108">
    <property type="entry name" value="IspD"/>
    <property type="match status" value="1"/>
</dbReference>
<dbReference type="GO" id="GO:0016114">
    <property type="term" value="P:terpenoid biosynthetic process"/>
    <property type="evidence" value="ECO:0007669"/>
    <property type="project" value="InterPro"/>
</dbReference>
<feature type="site" description="Transition state stabilizer" evidence="14">
    <location>
        <position position="368"/>
    </location>
</feature>
<reference evidence="16 17" key="1">
    <citation type="submission" date="2018-08" db="EMBL/GenBank/DDBJ databases">
        <title>Bacillus chawlae sp. nov., Bacillus glennii sp. nov., and Bacillus saganii sp. nov. Isolated from the Vehicle Assembly Building at Kennedy Space Center where the Viking Spacecraft were Assembled.</title>
        <authorList>
            <person name="Seuylemezian A."/>
            <person name="Vaishampayan P."/>
        </authorList>
    </citation>
    <scope>NUCLEOTIDE SEQUENCE [LARGE SCALE GENOMIC DNA]</scope>
    <source>
        <strain evidence="16 17">V44-8</strain>
    </source>
</reference>
<dbReference type="HAMAP" id="MF_01520">
    <property type="entry name" value="IspDF"/>
    <property type="match status" value="1"/>
</dbReference>
<comment type="catalytic activity">
    <reaction evidence="1 14">
        <text>4-CDP-2-C-methyl-D-erythritol 2-phosphate = 2-C-methyl-D-erythritol 2,4-cyclic diphosphate + CMP</text>
        <dbReference type="Rhea" id="RHEA:23864"/>
        <dbReference type="ChEBI" id="CHEBI:57919"/>
        <dbReference type="ChEBI" id="CHEBI:58483"/>
        <dbReference type="ChEBI" id="CHEBI:60377"/>
        <dbReference type="EC" id="4.6.1.12"/>
    </reaction>
</comment>
<dbReference type="InterPro" id="IPR026596">
    <property type="entry name" value="IspD/F"/>
</dbReference>
<feature type="binding site" evidence="14">
    <location>
        <begin position="367"/>
        <end position="370"/>
    </location>
    <ligand>
        <name>4-CDP-2-C-methyl-D-erythritol 2-phosphate</name>
        <dbReference type="ChEBI" id="CHEBI:57919"/>
    </ligand>
</feature>
<comment type="similarity">
    <text evidence="14">In the C-terminal section; belongs to the IspF family.</text>
</comment>
<gene>
    <name evidence="14" type="primary">ispDF</name>
    <name evidence="16" type="ORF">D0466_17985</name>
</gene>
<dbReference type="EC" id="2.7.7.60" evidence="14"/>
<evidence type="ECO:0000256" key="10">
    <source>
        <dbReference type="ARBA" id="ARBA00022723"/>
    </source>
</evidence>
<dbReference type="EMBL" id="QVTD01000015">
    <property type="protein sequence ID" value="RFU61374.1"/>
    <property type="molecule type" value="Genomic_DNA"/>
</dbReference>
<evidence type="ECO:0000256" key="13">
    <source>
        <dbReference type="ARBA" id="ARBA00023268"/>
    </source>
</evidence>
<keyword evidence="11 14" id="KW-0414">Isoprene biosynthesis</keyword>
<dbReference type="InterPro" id="IPR034683">
    <property type="entry name" value="IspD/TarI"/>
</dbReference>
<evidence type="ECO:0000313" key="17">
    <source>
        <dbReference type="Proteomes" id="UP000262939"/>
    </source>
</evidence>
<dbReference type="GO" id="GO:0008685">
    <property type="term" value="F:2-C-methyl-D-erythritol 2,4-cyclodiphosphate synthase activity"/>
    <property type="evidence" value="ECO:0007669"/>
    <property type="project" value="UniProtKB-UniRule"/>
</dbReference>
<dbReference type="SUPFAM" id="SSF69765">
    <property type="entry name" value="IpsF-like"/>
    <property type="match status" value="1"/>
</dbReference>
<feature type="binding site" evidence="14">
    <location>
        <begin position="291"/>
        <end position="293"/>
    </location>
    <ligand>
        <name>4-CDP-2-C-methyl-D-erythritol 2-phosphate</name>
        <dbReference type="ChEBI" id="CHEBI:57919"/>
    </ligand>
</feature>
<accession>A0A372L7T5</accession>
<dbReference type="InterPro" id="IPR018294">
    <property type="entry name" value="ISPD_synthase_CS"/>
</dbReference>
<comment type="catalytic activity">
    <reaction evidence="2 14">
        <text>2-C-methyl-D-erythritol 4-phosphate + CTP + H(+) = 4-CDP-2-C-methyl-D-erythritol + diphosphate</text>
        <dbReference type="Rhea" id="RHEA:13429"/>
        <dbReference type="ChEBI" id="CHEBI:15378"/>
        <dbReference type="ChEBI" id="CHEBI:33019"/>
        <dbReference type="ChEBI" id="CHEBI:37563"/>
        <dbReference type="ChEBI" id="CHEBI:57823"/>
        <dbReference type="ChEBI" id="CHEBI:58262"/>
        <dbReference type="EC" id="2.7.7.60"/>
    </reaction>
</comment>
<evidence type="ECO:0000256" key="6">
    <source>
        <dbReference type="ARBA" id="ARBA00008480"/>
    </source>
</evidence>
<dbReference type="Pfam" id="PF01128">
    <property type="entry name" value="IspD"/>
    <property type="match status" value="1"/>
</dbReference>
<dbReference type="Proteomes" id="UP000262939">
    <property type="component" value="Unassembled WGS sequence"/>
</dbReference>
<feature type="binding site" evidence="14">
    <location>
        <position position="277"/>
    </location>
    <ligand>
        <name>a divalent metal cation</name>
        <dbReference type="ChEBI" id="CHEBI:60240"/>
    </ligand>
</feature>
<keyword evidence="10 14" id="KW-0479">Metal-binding</keyword>
<comment type="function">
    <text evidence="14">Bifunctional enzyme that catalyzes the formation of 4-diphosphocytidyl-2-C-methyl-D-erythritol from CTP and 2-C-methyl-D-erythritol 4-phosphate (MEP) (IspD), and catalyzes the conversion of 4-diphosphocytidyl-2-C-methyl-D-erythritol 2-phosphate (CDP-ME2P) to 2-C-methyl-D-erythritol 2,4-cyclodiphosphate (ME-CPP) with a corresponding release of cytidine 5-monophosphate (CMP) (IspF).</text>
</comment>
<dbReference type="PROSITE" id="PS01295">
    <property type="entry name" value="ISPD"/>
    <property type="match status" value="1"/>
</dbReference>
<dbReference type="GO" id="GO:0046872">
    <property type="term" value="F:metal ion binding"/>
    <property type="evidence" value="ECO:0007669"/>
    <property type="project" value="UniProtKB-KW"/>
</dbReference>